<dbReference type="Gene3D" id="3.40.50.720">
    <property type="entry name" value="NAD(P)-binding Rossmann-like Domain"/>
    <property type="match status" value="1"/>
</dbReference>
<dbReference type="PRINTS" id="PR00081">
    <property type="entry name" value="GDHRDH"/>
</dbReference>
<dbReference type="OrthoDB" id="286404at2"/>
<proteinExistence type="inferred from homology"/>
<dbReference type="PROSITE" id="PS00061">
    <property type="entry name" value="ADH_SHORT"/>
    <property type="match status" value="1"/>
</dbReference>
<dbReference type="Proteomes" id="UP000179769">
    <property type="component" value="Unassembled WGS sequence"/>
</dbReference>
<dbReference type="InterPro" id="IPR036291">
    <property type="entry name" value="NAD(P)-bd_dom_sf"/>
</dbReference>
<dbReference type="AlphaFoldDB" id="A0A1S1Q7J6"/>
<dbReference type="SUPFAM" id="SSF51735">
    <property type="entry name" value="NAD(P)-binding Rossmann-fold domains"/>
    <property type="match status" value="1"/>
</dbReference>
<dbReference type="InterPro" id="IPR002347">
    <property type="entry name" value="SDR_fam"/>
</dbReference>
<keyword evidence="4" id="KW-1185">Reference proteome</keyword>
<dbReference type="InterPro" id="IPR020904">
    <property type="entry name" value="Sc_DH/Rdtase_CS"/>
</dbReference>
<dbReference type="PRINTS" id="PR00080">
    <property type="entry name" value="SDRFAMILY"/>
</dbReference>
<protein>
    <submittedName>
        <fullName evidence="3">Short-chain dehydrogenase</fullName>
    </submittedName>
</protein>
<evidence type="ECO:0000313" key="3">
    <source>
        <dbReference type="EMBL" id="OHV29559.1"/>
    </source>
</evidence>
<keyword evidence="2" id="KW-0560">Oxidoreductase</keyword>
<dbReference type="PANTHER" id="PTHR42760">
    <property type="entry name" value="SHORT-CHAIN DEHYDROGENASES/REDUCTASES FAMILY MEMBER"/>
    <property type="match status" value="1"/>
</dbReference>
<dbReference type="FunFam" id="3.40.50.720:FF:000084">
    <property type="entry name" value="Short-chain dehydrogenase reductase"/>
    <property type="match status" value="1"/>
</dbReference>
<reference evidence="4" key="1">
    <citation type="submission" date="2016-07" db="EMBL/GenBank/DDBJ databases">
        <title>Frankia sp. NRRL B-16219 Genome sequencing.</title>
        <authorList>
            <person name="Ghodhbane-Gtari F."/>
            <person name="Swanson E."/>
            <person name="Gueddou A."/>
            <person name="Louati M."/>
            <person name="Nouioui I."/>
            <person name="Hezbri K."/>
            <person name="Abebe-Akele F."/>
            <person name="Simpson S."/>
            <person name="Morris K."/>
            <person name="Thomas K."/>
            <person name="Gtari M."/>
            <person name="Tisa L.S."/>
        </authorList>
    </citation>
    <scope>NUCLEOTIDE SEQUENCE [LARGE SCALE GENOMIC DNA]</scope>
    <source>
        <strain evidence="4">NRRL B-16219</strain>
    </source>
</reference>
<dbReference type="RefSeq" id="WP_071063131.1">
    <property type="nucleotide sequence ID" value="NZ_MAXA01000191.1"/>
</dbReference>
<name>A0A1S1Q7J6_9ACTN</name>
<evidence type="ECO:0000256" key="1">
    <source>
        <dbReference type="ARBA" id="ARBA00006484"/>
    </source>
</evidence>
<gene>
    <name evidence="3" type="ORF">BBK14_17255</name>
</gene>
<dbReference type="Pfam" id="PF13561">
    <property type="entry name" value="adh_short_C2"/>
    <property type="match status" value="1"/>
</dbReference>
<evidence type="ECO:0000256" key="2">
    <source>
        <dbReference type="ARBA" id="ARBA00023002"/>
    </source>
</evidence>
<evidence type="ECO:0000313" key="4">
    <source>
        <dbReference type="Proteomes" id="UP000179769"/>
    </source>
</evidence>
<dbReference type="GO" id="GO:0016616">
    <property type="term" value="F:oxidoreductase activity, acting on the CH-OH group of donors, NAD or NADP as acceptor"/>
    <property type="evidence" value="ECO:0007669"/>
    <property type="project" value="TreeGrafter"/>
</dbReference>
<dbReference type="PANTHER" id="PTHR42760:SF133">
    <property type="entry name" value="3-OXOACYL-[ACYL-CARRIER-PROTEIN] REDUCTASE"/>
    <property type="match status" value="1"/>
</dbReference>
<sequence length="268" mass="28526">MFDLTGRVVLISGGNAGIGLAFARGIARAGGDVVIWGRRAEKNAEAARALSGFGHRVLAQEVDVSDEDRVVRAMAEAVEEMGRVDGVIANAGVMRNERSFLDMTTEAWHSLLAVNQHGAYLTVREGARHMKARYDAGDAGGSLLFCASLSALTGSPGMQHYNASKGAMVAMSRGIAVEAGRYGVRCNVVCPGHTTSETVQIPAGSPLSERILAYNPSGRIGTPDDFEGIGVYFMSDWSRFHTGDLVVVDGGWMANAGKTNIRELPQWP</sequence>
<comment type="similarity">
    <text evidence="1">Belongs to the short-chain dehydrogenases/reductases (SDR) family.</text>
</comment>
<organism evidence="3 4">
    <name type="scientific">Parafrankia soli</name>
    <dbReference type="NCBI Taxonomy" id="2599596"/>
    <lineage>
        <taxon>Bacteria</taxon>
        <taxon>Bacillati</taxon>
        <taxon>Actinomycetota</taxon>
        <taxon>Actinomycetes</taxon>
        <taxon>Frankiales</taxon>
        <taxon>Frankiaceae</taxon>
        <taxon>Parafrankia</taxon>
    </lineage>
</organism>
<comment type="caution">
    <text evidence="3">The sequence shown here is derived from an EMBL/GenBank/DDBJ whole genome shotgun (WGS) entry which is preliminary data.</text>
</comment>
<dbReference type="EMBL" id="MAXA01000191">
    <property type="protein sequence ID" value="OHV29559.1"/>
    <property type="molecule type" value="Genomic_DNA"/>
</dbReference>
<accession>A0A1S1Q7J6</accession>